<dbReference type="Pfam" id="PF08264">
    <property type="entry name" value="Anticodon_1"/>
    <property type="match status" value="1"/>
</dbReference>
<comment type="caution">
    <text evidence="7">The sequence shown here is derived from an EMBL/GenBank/DDBJ whole genome shotgun (WGS) entry which is preliminary data.</text>
</comment>
<dbReference type="EMBL" id="BAZW01000025">
    <property type="protein sequence ID" value="GAO30559.1"/>
    <property type="molecule type" value="Genomic_DNA"/>
</dbReference>
<dbReference type="InterPro" id="IPR013155">
    <property type="entry name" value="M/V/L/I-tRNA-synth_anticd-bd"/>
</dbReference>
<dbReference type="Proteomes" id="UP000032900">
    <property type="component" value="Unassembled WGS sequence"/>
</dbReference>
<dbReference type="GO" id="GO:0006428">
    <property type="term" value="P:isoleucyl-tRNA aminoacylation"/>
    <property type="evidence" value="ECO:0007669"/>
    <property type="project" value="TreeGrafter"/>
</dbReference>
<keyword evidence="5 7" id="KW-0030">Aminoacyl-tRNA synthetase</keyword>
<keyword evidence="1" id="KW-0436">Ligase</keyword>
<reference evidence="7 8" key="1">
    <citation type="journal article" date="2015" name="Microbes Environ.">
        <title>Distribution and evolution of nitrogen fixation genes in the phylum bacteroidetes.</title>
        <authorList>
            <person name="Inoue J."/>
            <person name="Oshima K."/>
            <person name="Suda W."/>
            <person name="Sakamoto M."/>
            <person name="Iino T."/>
            <person name="Noda S."/>
            <person name="Hongoh Y."/>
            <person name="Hattori M."/>
            <person name="Ohkuma M."/>
        </authorList>
    </citation>
    <scope>NUCLEOTIDE SEQUENCE [LARGE SCALE GENOMIC DNA]</scope>
    <source>
        <strain evidence="7">JCM 15548</strain>
    </source>
</reference>
<dbReference type="InterPro" id="IPR023586">
    <property type="entry name" value="Ile-tRNA-ligase_type2"/>
</dbReference>
<evidence type="ECO:0000256" key="2">
    <source>
        <dbReference type="ARBA" id="ARBA00022741"/>
    </source>
</evidence>
<evidence type="ECO:0000256" key="1">
    <source>
        <dbReference type="ARBA" id="ARBA00022598"/>
    </source>
</evidence>
<dbReference type="PANTHER" id="PTHR42780:SF1">
    <property type="entry name" value="ISOLEUCINE--TRNA LIGASE, CYTOPLASMIC"/>
    <property type="match status" value="1"/>
</dbReference>
<evidence type="ECO:0000256" key="4">
    <source>
        <dbReference type="ARBA" id="ARBA00022917"/>
    </source>
</evidence>
<dbReference type="InterPro" id="IPR009080">
    <property type="entry name" value="tRNAsynth_Ia_anticodon-bd"/>
</dbReference>
<dbReference type="PANTHER" id="PTHR42780">
    <property type="entry name" value="SOLEUCYL-TRNA SYNTHETASE"/>
    <property type="match status" value="1"/>
</dbReference>
<evidence type="ECO:0000256" key="5">
    <source>
        <dbReference type="ARBA" id="ARBA00023146"/>
    </source>
</evidence>
<dbReference type="GO" id="GO:0004822">
    <property type="term" value="F:isoleucine-tRNA ligase activity"/>
    <property type="evidence" value="ECO:0007669"/>
    <property type="project" value="InterPro"/>
</dbReference>
<evidence type="ECO:0000256" key="3">
    <source>
        <dbReference type="ARBA" id="ARBA00022840"/>
    </source>
</evidence>
<accession>A0A0E9LZ80</accession>
<keyword evidence="4" id="KW-0648">Protein biosynthesis</keyword>
<evidence type="ECO:0000313" key="7">
    <source>
        <dbReference type="EMBL" id="GAO30559.1"/>
    </source>
</evidence>
<dbReference type="Pfam" id="PF19302">
    <property type="entry name" value="DUF5915"/>
    <property type="match status" value="1"/>
</dbReference>
<dbReference type="AlphaFoldDB" id="A0A0E9LZ80"/>
<keyword evidence="3" id="KW-0067">ATP-binding</keyword>
<dbReference type="Gene3D" id="1.10.730.10">
    <property type="entry name" value="Isoleucyl-tRNA Synthetase, Domain 1"/>
    <property type="match status" value="1"/>
</dbReference>
<keyword evidence="2" id="KW-0547">Nucleotide-binding</keyword>
<keyword evidence="8" id="KW-1185">Reference proteome</keyword>
<protein>
    <submittedName>
        <fullName evidence="7">Isoleucyl-tRNA synthetase</fullName>
    </submittedName>
</protein>
<gene>
    <name evidence="7" type="ORF">JCM15548_12845</name>
</gene>
<feature type="domain" description="Methionyl/Valyl/Leucyl/Isoleucyl-tRNA synthetase anticodon-binding" evidence="6">
    <location>
        <begin position="2"/>
        <end position="116"/>
    </location>
</feature>
<evidence type="ECO:0000313" key="8">
    <source>
        <dbReference type="Proteomes" id="UP000032900"/>
    </source>
</evidence>
<proteinExistence type="predicted"/>
<sequence length="226" mass="25577">MTENLSNWYVRLNRKRFWGGAFDQDKLAAYQTLHQCLETVALLAAPIAPFYMEKLFQDLNRNEAAQSVHLTLMPEWDEALINKDLEERMTYAQQISSMVLALRRKVSIKVRQPLQKIMVPILNPSFEAQLEAVKDLILGEVNVKELEYLKDSGGVLVKKIKPNFKSLGPKYSKLMKQIAAGIGTMTAADIGLFEQTGEFSIHVNGEEIVLVPEDVEIISEDIPVGW</sequence>
<dbReference type="STRING" id="1236989.JCM15548_12845"/>
<dbReference type="GO" id="GO:0005524">
    <property type="term" value="F:ATP binding"/>
    <property type="evidence" value="ECO:0007669"/>
    <property type="project" value="UniProtKB-KW"/>
</dbReference>
<name>A0A0E9LZ80_9BACT</name>
<organism evidence="7 8">
    <name type="scientific">Geofilum rubicundum JCM 15548</name>
    <dbReference type="NCBI Taxonomy" id="1236989"/>
    <lineage>
        <taxon>Bacteria</taxon>
        <taxon>Pseudomonadati</taxon>
        <taxon>Bacteroidota</taxon>
        <taxon>Bacteroidia</taxon>
        <taxon>Marinilabiliales</taxon>
        <taxon>Marinilabiliaceae</taxon>
        <taxon>Geofilum</taxon>
    </lineage>
</organism>
<dbReference type="SUPFAM" id="SSF47323">
    <property type="entry name" value="Anticodon-binding domain of a subclass of class I aminoacyl-tRNA synthetases"/>
    <property type="match status" value="1"/>
</dbReference>
<evidence type="ECO:0000259" key="6">
    <source>
        <dbReference type="Pfam" id="PF08264"/>
    </source>
</evidence>